<organism evidence="1 2">
    <name type="scientific">Aquibium carbonis</name>
    <dbReference type="NCBI Taxonomy" id="2495581"/>
    <lineage>
        <taxon>Bacteria</taxon>
        <taxon>Pseudomonadati</taxon>
        <taxon>Pseudomonadota</taxon>
        <taxon>Alphaproteobacteria</taxon>
        <taxon>Hyphomicrobiales</taxon>
        <taxon>Phyllobacteriaceae</taxon>
        <taxon>Aquibium</taxon>
    </lineage>
</organism>
<dbReference type="RefSeq" id="WP_126698313.1">
    <property type="nucleotide sequence ID" value="NZ_RWKW01000015.1"/>
</dbReference>
<evidence type="ECO:0008006" key="3">
    <source>
        <dbReference type="Google" id="ProtNLM"/>
    </source>
</evidence>
<proteinExistence type="predicted"/>
<dbReference type="InterPro" id="IPR029044">
    <property type="entry name" value="Nucleotide-diphossugar_trans"/>
</dbReference>
<dbReference type="OrthoDB" id="564871at2"/>
<comment type="caution">
    <text evidence="1">The sequence shown here is derived from an EMBL/GenBank/DDBJ whole genome shotgun (WGS) entry which is preliminary data.</text>
</comment>
<protein>
    <recommendedName>
        <fullName evidence="3">Glycosyl transferase</fullName>
    </recommendedName>
</protein>
<sequence>MIPFLNIVCYKWGTRYDAEEVNILRASVGRHLSIPHRFHCVTDDPEGLHPDIVVVPIPERAMVGNGPKIHTFSEGFLGLGPQDYVVSLDIDIVIVDSLDFLARDPEKTFIIARHRASRSRSRGHGAVYRVKVGHHREIWDRFIENPQHWSSLYPGRDHNKFSEQRWLEHNFAGRPMDFFPDGKVLIFRVDCAARSPSFVLGRQAARLGLTTARWGKARLPGIGEAIVSFSGEAKPRHVLASHYGHLKQAPFVRDFWHL</sequence>
<keyword evidence="2" id="KW-1185">Reference proteome</keyword>
<name>A0A429Z1E2_9HYPH</name>
<dbReference type="SUPFAM" id="SSF53448">
    <property type="entry name" value="Nucleotide-diphospho-sugar transferases"/>
    <property type="match status" value="1"/>
</dbReference>
<dbReference type="EMBL" id="RWKW01000015">
    <property type="protein sequence ID" value="RST87531.1"/>
    <property type="molecule type" value="Genomic_DNA"/>
</dbReference>
<accession>A0A429Z1E2</accession>
<dbReference type="Proteomes" id="UP000278398">
    <property type="component" value="Unassembled WGS sequence"/>
</dbReference>
<dbReference type="AlphaFoldDB" id="A0A429Z1E2"/>
<evidence type="ECO:0000313" key="2">
    <source>
        <dbReference type="Proteomes" id="UP000278398"/>
    </source>
</evidence>
<gene>
    <name evidence="1" type="ORF">EJC49_04720</name>
</gene>
<reference evidence="1 2" key="1">
    <citation type="submission" date="2018-12" db="EMBL/GenBank/DDBJ databases">
        <title>Mesorhizobium carbonis sp. nov., isolated from coal mine water.</title>
        <authorList>
            <person name="Xin W."/>
            <person name="Xu Z."/>
            <person name="Xiang F."/>
            <person name="Zhang J."/>
            <person name="Xi L."/>
            <person name="Liu J."/>
        </authorList>
    </citation>
    <scope>NUCLEOTIDE SEQUENCE [LARGE SCALE GENOMIC DNA]</scope>
    <source>
        <strain evidence="1 2">B2.3</strain>
    </source>
</reference>
<evidence type="ECO:0000313" key="1">
    <source>
        <dbReference type="EMBL" id="RST87531.1"/>
    </source>
</evidence>